<evidence type="ECO:0000259" key="3">
    <source>
        <dbReference type="Pfam" id="PF19040"/>
    </source>
</evidence>
<keyword evidence="1" id="KW-1133">Transmembrane helix</keyword>
<dbReference type="Pfam" id="PF19040">
    <property type="entry name" value="SGNH"/>
    <property type="match status" value="1"/>
</dbReference>
<dbReference type="GO" id="GO:0016020">
    <property type="term" value="C:membrane"/>
    <property type="evidence" value="ECO:0007669"/>
    <property type="project" value="TreeGrafter"/>
</dbReference>
<feature type="transmembrane region" description="Helical" evidence="1">
    <location>
        <begin position="174"/>
        <end position="193"/>
    </location>
</feature>
<keyword evidence="5" id="KW-1185">Reference proteome</keyword>
<feature type="domain" description="Acyltransferase 3" evidence="2">
    <location>
        <begin position="10"/>
        <end position="259"/>
    </location>
</feature>
<reference evidence="4 5" key="1">
    <citation type="journal article" date="2022" name="IScience">
        <title>An ultrasensitive nanofiber-based assay for enzymatic hydrolysis and deep-sea microbial degradation of cellulose.</title>
        <authorList>
            <person name="Tsudome M."/>
            <person name="Tachioka M."/>
            <person name="Miyazaki M."/>
            <person name="Uchimura K."/>
            <person name="Tsuda M."/>
            <person name="Takaki Y."/>
            <person name="Deguchi S."/>
        </authorList>
    </citation>
    <scope>NUCLEOTIDE SEQUENCE [LARGE SCALE GENOMIC DNA]</scope>
    <source>
        <strain evidence="4 5">GE09</strain>
    </source>
</reference>
<gene>
    <name evidence="4" type="ORF">MARGE09_P1265</name>
</gene>
<organism evidence="4 5">
    <name type="scientific">Marinagarivorans cellulosilyticus</name>
    <dbReference type="NCBI Taxonomy" id="2721545"/>
    <lineage>
        <taxon>Bacteria</taxon>
        <taxon>Pseudomonadati</taxon>
        <taxon>Pseudomonadota</taxon>
        <taxon>Gammaproteobacteria</taxon>
        <taxon>Cellvibrionales</taxon>
        <taxon>Cellvibrionaceae</taxon>
        <taxon>Marinagarivorans</taxon>
    </lineage>
</organism>
<dbReference type="Proteomes" id="UP001320119">
    <property type="component" value="Chromosome"/>
</dbReference>
<protein>
    <recommendedName>
        <fullName evidence="6">Acyltransferase</fullName>
    </recommendedName>
</protein>
<feature type="domain" description="SGNH" evidence="3">
    <location>
        <begin position="336"/>
        <end position="555"/>
    </location>
</feature>
<dbReference type="KEGG" id="marq:MARGE09_P1265"/>
<feature type="transmembrane region" description="Helical" evidence="1">
    <location>
        <begin position="93"/>
        <end position="111"/>
    </location>
</feature>
<feature type="transmembrane region" description="Helical" evidence="1">
    <location>
        <begin position="242"/>
        <end position="259"/>
    </location>
</feature>
<dbReference type="PANTHER" id="PTHR23028:SF53">
    <property type="entry name" value="ACYL_TRANSF_3 DOMAIN-CONTAINING PROTEIN"/>
    <property type="match status" value="1"/>
</dbReference>
<evidence type="ECO:0000313" key="4">
    <source>
        <dbReference type="EMBL" id="BCD97065.1"/>
    </source>
</evidence>
<dbReference type="AlphaFoldDB" id="A0AAN2BJJ2"/>
<feature type="transmembrane region" description="Helical" evidence="1">
    <location>
        <begin position="214"/>
        <end position="236"/>
    </location>
</feature>
<dbReference type="EMBL" id="AP023086">
    <property type="protein sequence ID" value="BCD97065.1"/>
    <property type="molecule type" value="Genomic_DNA"/>
</dbReference>
<evidence type="ECO:0000256" key="1">
    <source>
        <dbReference type="SAM" id="Phobius"/>
    </source>
</evidence>
<dbReference type="PANTHER" id="PTHR23028">
    <property type="entry name" value="ACETYLTRANSFERASE"/>
    <property type="match status" value="1"/>
</dbReference>
<dbReference type="InterPro" id="IPR043968">
    <property type="entry name" value="SGNH"/>
</dbReference>
<keyword evidence="1" id="KW-0812">Transmembrane</keyword>
<dbReference type="InterPro" id="IPR002656">
    <property type="entry name" value="Acyl_transf_3_dom"/>
</dbReference>
<evidence type="ECO:0000259" key="2">
    <source>
        <dbReference type="Pfam" id="PF01757"/>
    </source>
</evidence>
<feature type="transmembrane region" description="Helical" evidence="1">
    <location>
        <begin position="151"/>
        <end position="168"/>
    </location>
</feature>
<dbReference type="Pfam" id="PF01757">
    <property type="entry name" value="Acyl_transf_3"/>
    <property type="match status" value="1"/>
</dbReference>
<evidence type="ECO:0008006" key="6">
    <source>
        <dbReference type="Google" id="ProtNLM"/>
    </source>
</evidence>
<feature type="transmembrane region" description="Helical" evidence="1">
    <location>
        <begin position="280"/>
        <end position="298"/>
    </location>
</feature>
<feature type="transmembrane region" description="Helical" evidence="1">
    <location>
        <begin position="117"/>
        <end position="139"/>
    </location>
</feature>
<name>A0AAN2BJJ2_9GAMM</name>
<dbReference type="InterPro" id="IPR050879">
    <property type="entry name" value="Acyltransferase_3"/>
</dbReference>
<sequence>MLIGASISAYFILPTVDQVGQAESAFSSLLWISNFYFSLLNIDYFGIRAENNIFLHTWSLSVEEQFYLVWPILIIVFSTITKKKSYPVKILKVMLVAIIALSLIVNVFSTYTNHTKVAFYMMPLRAWQFALGALVFIAITQCSTASLACRNTASLGGISLILISVITLKNSSLYPGIYALSPTAGAALLIWSGHAGSGERTTLSRLLSHPICRYFGNISYSWYLWHWPVFVLGAHIYPEESATTIAMIFLSLALAIATYHIIEKPARYSTYFFPTSTSTLIRSGALTAVLLCTAYIWTTHLEYTLDNNKHSKYEQARNDQPRIYDMNCDDYHRSSHVVLCEFGNPNAKKTAVIMGDSIGLQWFSAYEKIFNNKDWRLLVLTKSSCPINGESIYDDVIKREYTECMEWKSSAFSMIQIIKPDIMIFGSAYYYNYTLEQWEYGTEKVLQKISPFVGEVYLIRGTPVLNFNAPTCLSKYSNDQDKHENCQSRIEPEKEDPVWKAQQKALQKYDNAMPLDLNRYVCPEGVCLAEDDYIIHYRDHKHISSTYAHALAEEMRVEMRRAKQANTSK</sequence>
<proteinExistence type="predicted"/>
<keyword evidence="1" id="KW-0472">Membrane</keyword>
<dbReference type="GO" id="GO:0009103">
    <property type="term" value="P:lipopolysaccharide biosynthetic process"/>
    <property type="evidence" value="ECO:0007669"/>
    <property type="project" value="TreeGrafter"/>
</dbReference>
<accession>A0AAN2BJJ2</accession>
<evidence type="ECO:0000313" key="5">
    <source>
        <dbReference type="Proteomes" id="UP001320119"/>
    </source>
</evidence>
<dbReference type="GO" id="GO:0016747">
    <property type="term" value="F:acyltransferase activity, transferring groups other than amino-acyl groups"/>
    <property type="evidence" value="ECO:0007669"/>
    <property type="project" value="InterPro"/>
</dbReference>